<reference evidence="1 2" key="1">
    <citation type="submission" date="2019-07" db="EMBL/GenBank/DDBJ databases">
        <title>Draft genome sequences of 15 bacterial species constituting the stable defined intestinal microbiota of the GM15 gnotobiotic mouse model.</title>
        <authorList>
            <person name="Elie C."/>
            <person name="Mathieu A."/>
            <person name="Saliou A."/>
            <person name="Darnaud M."/>
            <person name="Leulier F."/>
            <person name="Tamellini A."/>
        </authorList>
    </citation>
    <scope>NUCLEOTIDE SEQUENCE [LARGE SCALE GENOMIC DNA]</scope>
    <source>
        <strain evidence="2">ASF 502</strain>
    </source>
</reference>
<sequence length="59" mass="6618">MEDLLGTIISKKEQEEIKEFVSTLLLLPKEDRAILLSNANAFKARSDIEKAKGMGREVV</sequence>
<protein>
    <submittedName>
        <fullName evidence="1">Uncharacterized protein</fullName>
    </submittedName>
</protein>
<organism evidence="1 2">
    <name type="scientific">Schaedlerella arabinosiphila</name>
    <dbReference type="NCBI Taxonomy" id="2044587"/>
    <lineage>
        <taxon>Bacteria</taxon>
        <taxon>Bacillati</taxon>
        <taxon>Bacillota</taxon>
        <taxon>Clostridia</taxon>
        <taxon>Lachnospirales</taxon>
        <taxon>Lachnospiraceae</taxon>
        <taxon>Schaedlerella</taxon>
    </lineage>
</organism>
<evidence type="ECO:0000313" key="2">
    <source>
        <dbReference type="Proteomes" id="UP000474104"/>
    </source>
</evidence>
<gene>
    <name evidence="1" type="ORF">FMM80_14610</name>
</gene>
<dbReference type="Proteomes" id="UP000474104">
    <property type="component" value="Unassembled WGS sequence"/>
</dbReference>
<dbReference type="AlphaFoldDB" id="A0A9X5H840"/>
<proteinExistence type="predicted"/>
<name>A0A9X5H840_9FIRM</name>
<evidence type="ECO:0000313" key="1">
    <source>
        <dbReference type="EMBL" id="NDO69836.1"/>
    </source>
</evidence>
<accession>A0A9X5H840</accession>
<comment type="caution">
    <text evidence="1">The sequence shown here is derived from an EMBL/GenBank/DDBJ whole genome shotgun (WGS) entry which is preliminary data.</text>
</comment>
<dbReference type="RefSeq" id="WP_004075907.1">
    <property type="nucleotide sequence ID" value="NZ_VIRB01000085.1"/>
</dbReference>
<dbReference type="EMBL" id="VIRB01000085">
    <property type="protein sequence ID" value="NDO69836.1"/>
    <property type="molecule type" value="Genomic_DNA"/>
</dbReference>